<proteinExistence type="predicted"/>
<dbReference type="Proteomes" id="UP001595957">
    <property type="component" value="Unassembled WGS sequence"/>
</dbReference>
<protein>
    <submittedName>
        <fullName evidence="2">Uncharacterized protein</fullName>
    </submittedName>
</protein>
<sequence length="143" mass="15256">MKRNGIILIAAGAALFLYAMLIFDPSVAVGSYGGYGDGRVINIGLQQQQTMMAIAGAALFISGIVLYCMSFSIAANLNSEMPNEVAPSSDAAIPQKTYTAEDLTELGITTDGRSYLAMGKSFSTDHEAASFVRMEKLRSKLSR</sequence>
<keyword evidence="3" id="KW-1185">Reference proteome</keyword>
<accession>A0ABV9EWZ0</accession>
<evidence type="ECO:0000256" key="1">
    <source>
        <dbReference type="SAM" id="Phobius"/>
    </source>
</evidence>
<keyword evidence="1" id="KW-0472">Membrane</keyword>
<dbReference type="EMBL" id="JBHSFZ010000008">
    <property type="protein sequence ID" value="MFC4593958.1"/>
    <property type="molecule type" value="Genomic_DNA"/>
</dbReference>
<dbReference type="RefSeq" id="WP_380803457.1">
    <property type="nucleotide sequence ID" value="NZ_JBHSFZ010000008.1"/>
</dbReference>
<name>A0ABV9EWZ0_9SPHN</name>
<keyword evidence="1" id="KW-1133">Transmembrane helix</keyword>
<organism evidence="2 3">
    <name type="scientific">Sphingobium tyrosinilyticum</name>
    <dbReference type="NCBI Taxonomy" id="2715436"/>
    <lineage>
        <taxon>Bacteria</taxon>
        <taxon>Pseudomonadati</taxon>
        <taxon>Pseudomonadota</taxon>
        <taxon>Alphaproteobacteria</taxon>
        <taxon>Sphingomonadales</taxon>
        <taxon>Sphingomonadaceae</taxon>
        <taxon>Sphingobium</taxon>
    </lineage>
</organism>
<reference evidence="3" key="1">
    <citation type="journal article" date="2019" name="Int. J. Syst. Evol. Microbiol.">
        <title>The Global Catalogue of Microorganisms (GCM) 10K type strain sequencing project: providing services to taxonomists for standard genome sequencing and annotation.</title>
        <authorList>
            <consortium name="The Broad Institute Genomics Platform"/>
            <consortium name="The Broad Institute Genome Sequencing Center for Infectious Disease"/>
            <person name="Wu L."/>
            <person name="Ma J."/>
        </authorList>
    </citation>
    <scope>NUCLEOTIDE SEQUENCE [LARGE SCALE GENOMIC DNA]</scope>
    <source>
        <strain evidence="3">NBRC 103632</strain>
    </source>
</reference>
<feature type="transmembrane region" description="Helical" evidence="1">
    <location>
        <begin position="52"/>
        <end position="74"/>
    </location>
</feature>
<gene>
    <name evidence="2" type="ORF">ACFO3E_07095</name>
</gene>
<comment type="caution">
    <text evidence="2">The sequence shown here is derived from an EMBL/GenBank/DDBJ whole genome shotgun (WGS) entry which is preliminary data.</text>
</comment>
<evidence type="ECO:0000313" key="2">
    <source>
        <dbReference type="EMBL" id="MFC4593958.1"/>
    </source>
</evidence>
<evidence type="ECO:0000313" key="3">
    <source>
        <dbReference type="Proteomes" id="UP001595957"/>
    </source>
</evidence>
<keyword evidence="1" id="KW-0812">Transmembrane</keyword>